<dbReference type="Proteomes" id="UP001165489">
    <property type="component" value="Unassembled WGS sequence"/>
</dbReference>
<evidence type="ECO:0000313" key="3">
    <source>
        <dbReference type="Proteomes" id="UP001165489"/>
    </source>
</evidence>
<evidence type="ECO:0000313" key="2">
    <source>
        <dbReference type="EMBL" id="MCH7411597.1"/>
    </source>
</evidence>
<comment type="caution">
    <text evidence="2">The sequence shown here is derived from an EMBL/GenBank/DDBJ whole genome shotgun (WGS) entry which is preliminary data.</text>
</comment>
<feature type="transmembrane region" description="Helical" evidence="1">
    <location>
        <begin position="21"/>
        <end position="38"/>
    </location>
</feature>
<protein>
    <submittedName>
        <fullName evidence="2">Sulfate ABC transporter permease</fullName>
    </submittedName>
</protein>
<keyword evidence="3" id="KW-1185">Reference proteome</keyword>
<organism evidence="2 3">
    <name type="scientific">Belliella filtrata</name>
    <dbReference type="NCBI Taxonomy" id="2923435"/>
    <lineage>
        <taxon>Bacteria</taxon>
        <taxon>Pseudomonadati</taxon>
        <taxon>Bacteroidota</taxon>
        <taxon>Cytophagia</taxon>
        <taxon>Cytophagales</taxon>
        <taxon>Cyclobacteriaceae</taxon>
        <taxon>Belliella</taxon>
    </lineage>
</organism>
<gene>
    <name evidence="2" type="ORF">MM239_19580</name>
</gene>
<feature type="transmembrane region" description="Helical" evidence="1">
    <location>
        <begin position="103"/>
        <end position="126"/>
    </location>
</feature>
<dbReference type="EMBL" id="JAKZGP010000090">
    <property type="protein sequence ID" value="MCH7411597.1"/>
    <property type="molecule type" value="Genomic_DNA"/>
</dbReference>
<sequence>MSKPDSQTAQRILETINFDKRLFFIILSLLFIIIRYVTNDIILDTIYAGRELSENGSLSFFHIFNALHYIWTPFSILWKVTLITFFLWTGSFALGFRINFKPLWAFVLIAETVFILPELVKMIVFLSPSPDTTFQEIQNYSALSLASLLDLNTINPQYHYPLKALNVFEILYIYLLTMGVHTYSKRNLKESFLIVIVGYVFVFLIWLTFYILVYK</sequence>
<dbReference type="RefSeq" id="WP_241350027.1">
    <property type="nucleotide sequence ID" value="NZ_JAKZGP010000090.1"/>
</dbReference>
<keyword evidence="1" id="KW-0812">Transmembrane</keyword>
<name>A0ABS9V597_9BACT</name>
<accession>A0ABS9V597</accession>
<feature type="transmembrane region" description="Helical" evidence="1">
    <location>
        <begin position="160"/>
        <end position="180"/>
    </location>
</feature>
<keyword evidence="1" id="KW-1133">Transmembrane helix</keyword>
<feature type="transmembrane region" description="Helical" evidence="1">
    <location>
        <begin position="76"/>
        <end position="96"/>
    </location>
</feature>
<reference evidence="2" key="1">
    <citation type="submission" date="2022-03" db="EMBL/GenBank/DDBJ databases">
        <title>De novo assembled genomes of Belliella spp. (Cyclobacteriaceae) strains.</title>
        <authorList>
            <person name="Szabo A."/>
            <person name="Korponai K."/>
            <person name="Felfoldi T."/>
        </authorList>
    </citation>
    <scope>NUCLEOTIDE SEQUENCE</scope>
    <source>
        <strain evidence="2">DSM 111904</strain>
    </source>
</reference>
<feature type="transmembrane region" description="Helical" evidence="1">
    <location>
        <begin position="192"/>
        <end position="213"/>
    </location>
</feature>
<proteinExistence type="predicted"/>
<evidence type="ECO:0000256" key="1">
    <source>
        <dbReference type="SAM" id="Phobius"/>
    </source>
</evidence>
<keyword evidence="1" id="KW-0472">Membrane</keyword>